<protein>
    <submittedName>
        <fullName evidence="1">Biliverdin-producing heme oxygenase</fullName>
    </submittedName>
</protein>
<accession>A0AA41WI69</accession>
<reference evidence="1" key="1">
    <citation type="submission" date="2022-06" db="EMBL/GenBank/DDBJ databases">
        <title>Detection of beta-lactamases in bacteria of animal origin.</title>
        <authorList>
            <person name="Mlynarcik P."/>
            <person name="Zdarska V."/>
            <person name="Chudobova H."/>
            <person name="Prochazkova P."/>
            <person name="Hricova K."/>
            <person name="Mezerova K."/>
            <person name="Bardon J."/>
            <person name="Dolejska M."/>
            <person name="Sukkar I."/>
            <person name="Kolar M."/>
        </authorList>
    </citation>
    <scope>NUCLEOTIDE SEQUENCE</scope>
    <source>
        <strain evidence="1">S 300-3</strain>
    </source>
</reference>
<dbReference type="InterPro" id="IPR016084">
    <property type="entry name" value="Haem_Oase-like_multi-hlx"/>
</dbReference>
<evidence type="ECO:0000313" key="2">
    <source>
        <dbReference type="Proteomes" id="UP001165292"/>
    </source>
</evidence>
<gene>
    <name evidence="1" type="ORF">NJF43_14370</name>
</gene>
<dbReference type="AlphaFoldDB" id="A0AA41WI69"/>
<dbReference type="EMBL" id="JAMYBS010000017">
    <property type="protein sequence ID" value="MCO7545939.1"/>
    <property type="molecule type" value="Genomic_DNA"/>
</dbReference>
<sequence>MAEWRTRLRTATAPLHEQVDAAYAGFSFDQPGGYRRFLRAHSRVLGSLEVALEQAGIIAMLDDWPSRVRRQALATDLQTLGDPAPVPLPALQLPDPASCWGAAYVLEGSRLGGRVLARRLHLIDPRAPTRYLEHGDVGRLWPGFLERLEAAAHPLGWPAMLAAAEATFELFITAAALEARSSVPEPAESGPL</sequence>
<dbReference type="SUPFAM" id="SSF48613">
    <property type="entry name" value="Heme oxygenase-like"/>
    <property type="match status" value="1"/>
</dbReference>
<proteinExistence type="predicted"/>
<evidence type="ECO:0000313" key="1">
    <source>
        <dbReference type="EMBL" id="MCO7545939.1"/>
    </source>
</evidence>
<organism evidence="1 2">
    <name type="scientific">Stutzerimonas nitrititolerans</name>
    <dbReference type="NCBI Taxonomy" id="2482751"/>
    <lineage>
        <taxon>Bacteria</taxon>
        <taxon>Pseudomonadati</taxon>
        <taxon>Pseudomonadota</taxon>
        <taxon>Gammaproteobacteria</taxon>
        <taxon>Pseudomonadales</taxon>
        <taxon>Pseudomonadaceae</taxon>
        <taxon>Stutzerimonas</taxon>
    </lineage>
</organism>
<dbReference type="Gene3D" id="1.20.910.10">
    <property type="entry name" value="Heme oxygenase-like"/>
    <property type="match status" value="1"/>
</dbReference>
<dbReference type="RefSeq" id="WP_253163667.1">
    <property type="nucleotide sequence ID" value="NZ_JAMYBS010000017.1"/>
</dbReference>
<dbReference type="CDD" id="cd19166">
    <property type="entry name" value="HemeO-bac"/>
    <property type="match status" value="1"/>
</dbReference>
<dbReference type="Proteomes" id="UP001165292">
    <property type="component" value="Unassembled WGS sequence"/>
</dbReference>
<name>A0AA41WI69_9GAMM</name>
<comment type="caution">
    <text evidence="1">The sequence shown here is derived from an EMBL/GenBank/DDBJ whole genome shotgun (WGS) entry which is preliminary data.</text>
</comment>